<dbReference type="RefSeq" id="WP_149475998.1">
    <property type="nucleotide sequence ID" value="NZ_JAGGMB010000017.1"/>
</dbReference>
<dbReference type="InterPro" id="IPR000653">
    <property type="entry name" value="DegT/StrS_aminotransferase"/>
</dbReference>
<dbReference type="SUPFAM" id="SSF53383">
    <property type="entry name" value="PLP-dependent transferases"/>
    <property type="match status" value="1"/>
</dbReference>
<comment type="similarity">
    <text evidence="3">Belongs to the DegT/DnrJ/EryC1 family.</text>
</comment>
<keyword evidence="2 3" id="KW-0663">Pyridoxal phosphate</keyword>
<dbReference type="PIRSF" id="PIRSF000390">
    <property type="entry name" value="PLP_StrS"/>
    <property type="match status" value="1"/>
</dbReference>
<dbReference type="InterPro" id="IPR015424">
    <property type="entry name" value="PyrdxlP-dep_Trfase"/>
</dbReference>
<dbReference type="CDD" id="cd00616">
    <property type="entry name" value="AHBA_syn"/>
    <property type="match status" value="1"/>
</dbReference>
<evidence type="ECO:0000313" key="4">
    <source>
        <dbReference type="EMBL" id="MBP2079490.1"/>
    </source>
</evidence>
<dbReference type="AlphaFoldDB" id="A0A9X0YZB7"/>
<dbReference type="OrthoDB" id="9810913at2"/>
<dbReference type="GO" id="GO:0000271">
    <property type="term" value="P:polysaccharide biosynthetic process"/>
    <property type="evidence" value="ECO:0007669"/>
    <property type="project" value="TreeGrafter"/>
</dbReference>
<comment type="caution">
    <text evidence="4">The sequence shown here is derived from an EMBL/GenBank/DDBJ whole genome shotgun (WGS) entry which is preliminary data.</text>
</comment>
<gene>
    <name evidence="4" type="ORF">J2Z64_003788</name>
</gene>
<keyword evidence="4" id="KW-0808">Transferase</keyword>
<protein>
    <submittedName>
        <fullName evidence="4">dTDP-4-amino-4,6-dideoxygalactose transaminase</fullName>
        <ecNumber evidence="4">2.6.1.59</ecNumber>
    </submittedName>
</protein>
<keyword evidence="4" id="KW-0032">Aminotransferase</keyword>
<dbReference type="Proteomes" id="UP001138793">
    <property type="component" value="Unassembled WGS sequence"/>
</dbReference>
<proteinExistence type="inferred from homology"/>
<dbReference type="Pfam" id="PF01041">
    <property type="entry name" value="DegT_DnrJ_EryC1"/>
    <property type="match status" value="1"/>
</dbReference>
<feature type="modified residue" description="N6-(pyridoxal phosphate)lysine" evidence="2">
    <location>
        <position position="181"/>
    </location>
</feature>
<dbReference type="InterPro" id="IPR015422">
    <property type="entry name" value="PyrdxlP-dep_Trfase_small"/>
</dbReference>
<dbReference type="FunFam" id="3.40.640.10:FF:000037">
    <property type="entry name" value="dTDP-4-amino-4,6-dideoxygalactose transaminase"/>
    <property type="match status" value="1"/>
</dbReference>
<dbReference type="EMBL" id="JAGGMB010000017">
    <property type="protein sequence ID" value="MBP2079490.1"/>
    <property type="molecule type" value="Genomic_DNA"/>
</dbReference>
<evidence type="ECO:0000256" key="1">
    <source>
        <dbReference type="PIRSR" id="PIRSR000390-1"/>
    </source>
</evidence>
<evidence type="ECO:0000256" key="2">
    <source>
        <dbReference type="PIRSR" id="PIRSR000390-2"/>
    </source>
</evidence>
<dbReference type="InterPro" id="IPR015421">
    <property type="entry name" value="PyrdxlP-dep_Trfase_major"/>
</dbReference>
<dbReference type="PANTHER" id="PTHR30244">
    <property type="entry name" value="TRANSAMINASE"/>
    <property type="match status" value="1"/>
</dbReference>
<sequence length="376" mass="41934">MIPFNQPCKIGTEIEAIQQVLTNNKFSGNGPFGKKCTDWFERELPCERAILTPSCTAALEMTALLTEVGEGDEVILPSYTFVSTANAFALRGASLRFVDVDPSTMNIAPDRIAAAVTDRTKAIVVVHYAGVSCDMDAIMKIANEHGLWVIEDAAQGVMSTYRGKALGTIGHLGTYSFHETKNYTSGEGGALIINDPSLIERAEILQEKGTDRSKFMQGMVDKYTWRDIGSSYLLSELNAAYLAVQLEHAELVNNDRLRTWEQYAAGLKTLIEEGIIEGPHIPEDCEHNAHMFYIKAKNEQERSELISYLKENNMMAVSHYVPLHTARAGQKFGKFIGKDRYTTSGSERIVRLPLYYGINTKDVSHVIETIKLFYQK</sequence>
<dbReference type="Gene3D" id="3.40.640.10">
    <property type="entry name" value="Type I PLP-dependent aspartate aminotransferase-like (Major domain)"/>
    <property type="match status" value="1"/>
</dbReference>
<dbReference type="PANTHER" id="PTHR30244:SF34">
    <property type="entry name" value="DTDP-4-AMINO-4,6-DIDEOXYGALACTOSE TRANSAMINASE"/>
    <property type="match status" value="1"/>
</dbReference>
<organism evidence="4 5">
    <name type="scientific">Oceanobacillus polygoni</name>
    <dbReference type="NCBI Taxonomy" id="1235259"/>
    <lineage>
        <taxon>Bacteria</taxon>
        <taxon>Bacillati</taxon>
        <taxon>Bacillota</taxon>
        <taxon>Bacilli</taxon>
        <taxon>Bacillales</taxon>
        <taxon>Bacillaceae</taxon>
        <taxon>Oceanobacillus</taxon>
    </lineage>
</organism>
<keyword evidence="5" id="KW-1185">Reference proteome</keyword>
<dbReference type="NCBIfam" id="NF008687">
    <property type="entry name" value="PRK11706.1"/>
    <property type="match status" value="1"/>
</dbReference>
<evidence type="ECO:0000256" key="3">
    <source>
        <dbReference type="RuleBase" id="RU004508"/>
    </source>
</evidence>
<dbReference type="EC" id="2.6.1.59" evidence="4"/>
<reference evidence="4" key="1">
    <citation type="submission" date="2021-03" db="EMBL/GenBank/DDBJ databases">
        <title>Genomic Encyclopedia of Type Strains, Phase IV (KMG-IV): sequencing the most valuable type-strain genomes for metagenomic binning, comparative biology and taxonomic classification.</title>
        <authorList>
            <person name="Goeker M."/>
        </authorList>
    </citation>
    <scope>NUCLEOTIDE SEQUENCE</scope>
    <source>
        <strain evidence="4">DSM 107338</strain>
    </source>
</reference>
<accession>A0A9X0YZB7</accession>
<dbReference type="GO" id="GO:0019180">
    <property type="term" value="F:dTDP-4-amino-4,6-dideoxygalactose transaminase activity"/>
    <property type="evidence" value="ECO:0007669"/>
    <property type="project" value="UniProtKB-EC"/>
</dbReference>
<dbReference type="GO" id="GO:0030170">
    <property type="term" value="F:pyridoxal phosphate binding"/>
    <property type="evidence" value="ECO:0007669"/>
    <property type="project" value="TreeGrafter"/>
</dbReference>
<feature type="active site" description="Proton acceptor" evidence="1">
    <location>
        <position position="181"/>
    </location>
</feature>
<dbReference type="NCBIfam" id="TIGR02379">
    <property type="entry name" value="ECA_wecE"/>
    <property type="match status" value="1"/>
</dbReference>
<evidence type="ECO:0000313" key="5">
    <source>
        <dbReference type="Proteomes" id="UP001138793"/>
    </source>
</evidence>
<name>A0A9X0YZB7_9BACI</name>
<dbReference type="InterPro" id="IPR012749">
    <property type="entry name" value="WecE-like"/>
</dbReference>
<dbReference type="Gene3D" id="3.90.1150.10">
    <property type="entry name" value="Aspartate Aminotransferase, domain 1"/>
    <property type="match status" value="1"/>
</dbReference>